<evidence type="ECO:0000313" key="1">
    <source>
        <dbReference type="EMBL" id="KAH6930878.1"/>
    </source>
</evidence>
<comment type="caution">
    <text evidence="1">The sequence shown here is derived from an EMBL/GenBank/DDBJ whole genome shotgun (WGS) entry which is preliminary data.</text>
</comment>
<protein>
    <submittedName>
        <fullName evidence="1">Uncharacterized protein</fullName>
    </submittedName>
</protein>
<reference evidence="1" key="1">
    <citation type="submission" date="2020-05" db="EMBL/GenBank/DDBJ databases">
        <title>Large-scale comparative analyses of tick genomes elucidate their genetic diversity and vector capacities.</title>
        <authorList>
            <person name="Jia N."/>
            <person name="Wang J."/>
            <person name="Shi W."/>
            <person name="Du L."/>
            <person name="Sun Y."/>
            <person name="Zhan W."/>
            <person name="Jiang J."/>
            <person name="Wang Q."/>
            <person name="Zhang B."/>
            <person name="Ji P."/>
            <person name="Sakyi L.B."/>
            <person name="Cui X."/>
            <person name="Yuan T."/>
            <person name="Jiang B."/>
            <person name="Yang W."/>
            <person name="Lam T.T.-Y."/>
            <person name="Chang Q."/>
            <person name="Ding S."/>
            <person name="Wang X."/>
            <person name="Zhu J."/>
            <person name="Ruan X."/>
            <person name="Zhao L."/>
            <person name="Wei J."/>
            <person name="Que T."/>
            <person name="Du C."/>
            <person name="Cheng J."/>
            <person name="Dai P."/>
            <person name="Han X."/>
            <person name="Huang E."/>
            <person name="Gao Y."/>
            <person name="Liu J."/>
            <person name="Shao H."/>
            <person name="Ye R."/>
            <person name="Li L."/>
            <person name="Wei W."/>
            <person name="Wang X."/>
            <person name="Wang C."/>
            <person name="Yang T."/>
            <person name="Huo Q."/>
            <person name="Li W."/>
            <person name="Guo W."/>
            <person name="Chen H."/>
            <person name="Zhou L."/>
            <person name="Ni X."/>
            <person name="Tian J."/>
            <person name="Zhou Y."/>
            <person name="Sheng Y."/>
            <person name="Liu T."/>
            <person name="Pan Y."/>
            <person name="Xia L."/>
            <person name="Li J."/>
            <person name="Zhao F."/>
            <person name="Cao W."/>
        </authorList>
    </citation>
    <scope>NUCLEOTIDE SEQUENCE</scope>
    <source>
        <strain evidence="1">Hyas-2018</strain>
    </source>
</reference>
<proteinExistence type="predicted"/>
<dbReference type="Proteomes" id="UP000821845">
    <property type="component" value="Chromosome 5"/>
</dbReference>
<sequence>MATNQQLPLASLPFTQNEVPKVYDEVRAPDRQATAELLKTWQASFFTCSNDNDARNHQYLDVGCGPGNFTRNHLLPLCPQTLKRLVASDSSEAMVNYARVAHAHPKIHHRLLDIAVDDNVLRFIAEEGRFQRVYSFLVFHWIQDSGAAFKNIERLMTPGGECLIIYNPQPGPAMLNRALLESESWAKYHDVIRPSMPVLHECSDAVSLRKSLCDLAKLTGLVPLTCELVRINVKSANINDAARLFSMGSPIYHLLTEEEKPELFGFVKNFMLQDRCSNFSTTGETQQLRFVFHGYKP</sequence>
<keyword evidence="2" id="KW-1185">Reference proteome</keyword>
<gene>
    <name evidence="1" type="ORF">HPB50_020628</name>
</gene>
<organism evidence="1 2">
    <name type="scientific">Hyalomma asiaticum</name>
    <name type="common">Tick</name>
    <dbReference type="NCBI Taxonomy" id="266040"/>
    <lineage>
        <taxon>Eukaryota</taxon>
        <taxon>Metazoa</taxon>
        <taxon>Ecdysozoa</taxon>
        <taxon>Arthropoda</taxon>
        <taxon>Chelicerata</taxon>
        <taxon>Arachnida</taxon>
        <taxon>Acari</taxon>
        <taxon>Parasitiformes</taxon>
        <taxon>Ixodida</taxon>
        <taxon>Ixodoidea</taxon>
        <taxon>Ixodidae</taxon>
        <taxon>Hyalomminae</taxon>
        <taxon>Hyalomma</taxon>
    </lineage>
</organism>
<dbReference type="EMBL" id="CM023485">
    <property type="protein sequence ID" value="KAH6930878.1"/>
    <property type="molecule type" value="Genomic_DNA"/>
</dbReference>
<evidence type="ECO:0000313" key="2">
    <source>
        <dbReference type="Proteomes" id="UP000821845"/>
    </source>
</evidence>
<accession>A0ACB7S809</accession>
<name>A0ACB7S809_HYAAI</name>